<dbReference type="STRING" id="32264.T1KKX1"/>
<dbReference type="AlphaFoldDB" id="T1KKX1"/>
<evidence type="ECO:0000313" key="2">
    <source>
        <dbReference type="EnsemblMetazoa" id="tetur14g00330.1"/>
    </source>
</evidence>
<reference evidence="2" key="2">
    <citation type="submission" date="2015-06" db="UniProtKB">
        <authorList>
            <consortium name="EnsemblMetazoa"/>
        </authorList>
    </citation>
    <scope>IDENTIFICATION</scope>
</reference>
<dbReference type="GO" id="GO:0001164">
    <property type="term" value="F:RNA polymerase I core promoter sequence-specific DNA binding"/>
    <property type="evidence" value="ECO:0007669"/>
    <property type="project" value="TreeGrafter"/>
</dbReference>
<dbReference type="PANTHER" id="PTHR15319:SF1">
    <property type="entry name" value="TATA BOX-BINDING PROTEIN-ASSOCIATED FACTOR RNA POLYMERASE I SUBUNIT C"/>
    <property type="match status" value="1"/>
</dbReference>
<reference evidence="3" key="1">
    <citation type="submission" date="2011-08" db="EMBL/GenBank/DDBJ databases">
        <authorList>
            <person name="Rombauts S."/>
        </authorList>
    </citation>
    <scope>NUCLEOTIDE SEQUENCE</scope>
    <source>
        <strain evidence="3">London</strain>
    </source>
</reference>
<evidence type="ECO:0000256" key="1">
    <source>
        <dbReference type="SAM" id="MobiDB-lite"/>
    </source>
</evidence>
<feature type="region of interest" description="Disordered" evidence="1">
    <location>
        <begin position="549"/>
        <end position="573"/>
    </location>
</feature>
<protein>
    <submittedName>
        <fullName evidence="2">Uncharacterized protein</fullName>
    </submittedName>
</protein>
<dbReference type="InterPro" id="IPR038801">
    <property type="entry name" value="TAF1C"/>
</dbReference>
<evidence type="ECO:0000313" key="3">
    <source>
        <dbReference type="Proteomes" id="UP000015104"/>
    </source>
</evidence>
<name>T1KKX1_TETUR</name>
<dbReference type="HOGENOM" id="CLU_448596_0_0_1"/>
<dbReference type="PANTHER" id="PTHR15319">
    <property type="entry name" value="TATA BOX-BINDING PROTEIN ASSOCIATED FACTOR RNA POLYMERASE I SUBUNIT C"/>
    <property type="match status" value="1"/>
</dbReference>
<sequence>MDLADFIPDLPITLANYHSSTVYKVPLSSHRTKTINEHDYLDAGGSGIYVHRPDKYNVKGYKLKQDSIVSSPFYPRCFTLPLIVPDQERYQESTKFNFTQLYSNSLQYDDKFGYFFYADPIRNRITFNNLERDPDHIYKTCIESVSSQESECLLSLDGGPICEISPSFCHQRSDPISLVRQEKSISVIKISENDGKFVLSPEPLIFKPFVSKSYDKCERFWKISKSYLLEHSVAVGFTKDNGCASVKDYDLETEKFYWTCKPTRSNGNNQVSWKHPVNLFWLKNHPKLLAYCELDNFLILDTRDRGAKSMKNIMNVKNLNFVREWERFRGACQLSITDTQFLLSSDHKLILVDSRFPKNNLLQWNHMLPCDSTNSLRFLSSTSIESVGSIITLANKNQACLITVSHFDINITQPQSLHFPLHLSQPEDCWHFSPNVDGSILQKLKNIQLTGLFVQPDDIGYSICQVTSAGDFWVQDFFPKESIDPDQRFTWRRNCCAGNSMVDAEVHSLLERAFSKLTTKQMGEKALKSKGKHLNRDKIVIPEEPELIMPLPDPRFHSTQSNKNDSGDDSNESEAFKSLVDKHVNLLGDDISSLNENQYTLKLLSKWRD</sequence>
<dbReference type="EMBL" id="CAEY01000201">
    <property type="status" value="NOT_ANNOTATED_CDS"/>
    <property type="molecule type" value="Genomic_DNA"/>
</dbReference>
<organism evidence="2 3">
    <name type="scientific">Tetranychus urticae</name>
    <name type="common">Two-spotted spider mite</name>
    <dbReference type="NCBI Taxonomy" id="32264"/>
    <lineage>
        <taxon>Eukaryota</taxon>
        <taxon>Metazoa</taxon>
        <taxon>Ecdysozoa</taxon>
        <taxon>Arthropoda</taxon>
        <taxon>Chelicerata</taxon>
        <taxon>Arachnida</taxon>
        <taxon>Acari</taxon>
        <taxon>Acariformes</taxon>
        <taxon>Trombidiformes</taxon>
        <taxon>Prostigmata</taxon>
        <taxon>Eleutherengona</taxon>
        <taxon>Raphignathae</taxon>
        <taxon>Tetranychoidea</taxon>
        <taxon>Tetranychidae</taxon>
        <taxon>Tetranychus</taxon>
    </lineage>
</organism>
<dbReference type="EnsemblMetazoa" id="tetur14g00330.1">
    <property type="protein sequence ID" value="tetur14g00330.1"/>
    <property type="gene ID" value="tetur14g00330"/>
</dbReference>
<accession>T1KKX1</accession>
<dbReference type="Proteomes" id="UP000015104">
    <property type="component" value="Unassembled WGS sequence"/>
</dbReference>
<keyword evidence="3" id="KW-1185">Reference proteome</keyword>
<proteinExistence type="predicted"/>
<dbReference type="GO" id="GO:0001650">
    <property type="term" value="C:fibrillar center"/>
    <property type="evidence" value="ECO:0007669"/>
    <property type="project" value="TreeGrafter"/>
</dbReference>